<comment type="similarity">
    <text evidence="1">Belongs to the opioid growth factor receptor family.</text>
</comment>
<feature type="non-terminal residue" evidence="3">
    <location>
        <position position="1"/>
    </location>
</feature>
<dbReference type="Pfam" id="PF04664">
    <property type="entry name" value="OGFr_N"/>
    <property type="match status" value="1"/>
</dbReference>
<dbReference type="InterPro" id="IPR039574">
    <property type="entry name" value="OGFr"/>
</dbReference>
<keyword evidence="4" id="KW-1185">Reference proteome</keyword>
<gene>
    <name evidence="3" type="ORF">BN2614_LOCUS1</name>
</gene>
<dbReference type="Proteomes" id="UP000269945">
    <property type="component" value="Unassembled WGS sequence"/>
</dbReference>
<dbReference type="EMBL" id="CYRY02005408">
    <property type="protein sequence ID" value="VCW69849.1"/>
    <property type="molecule type" value="Genomic_DNA"/>
</dbReference>
<dbReference type="GO" id="GO:0016020">
    <property type="term" value="C:membrane"/>
    <property type="evidence" value="ECO:0007669"/>
    <property type="project" value="InterPro"/>
</dbReference>
<protein>
    <recommendedName>
        <fullName evidence="2">Opioid growth factor receptor (OGFr) conserved domain-containing protein</fullName>
    </recommendedName>
</protein>
<name>A0A9X9LJP6_GULGU</name>
<dbReference type="PANTHER" id="PTHR14015:SF1">
    <property type="entry name" value="OPIOID GROWTH FACTOR RECEPTOR"/>
    <property type="match status" value="1"/>
</dbReference>
<feature type="domain" description="Opioid growth factor receptor (OGFr) conserved" evidence="2">
    <location>
        <begin position="82"/>
        <end position="132"/>
    </location>
</feature>
<dbReference type="InterPro" id="IPR006757">
    <property type="entry name" value="OGF_rcpt"/>
</dbReference>
<evidence type="ECO:0000259" key="2">
    <source>
        <dbReference type="Pfam" id="PF04664"/>
    </source>
</evidence>
<dbReference type="AlphaFoldDB" id="A0A9X9LJP6"/>
<dbReference type="GO" id="GO:0140625">
    <property type="term" value="F:opioid growth factor receptor activity"/>
    <property type="evidence" value="ECO:0007669"/>
    <property type="project" value="InterPro"/>
</dbReference>
<evidence type="ECO:0000313" key="4">
    <source>
        <dbReference type="Proteomes" id="UP000269945"/>
    </source>
</evidence>
<organism evidence="3 4">
    <name type="scientific">Gulo gulo</name>
    <name type="common">Wolverine</name>
    <name type="synonym">Gluton</name>
    <dbReference type="NCBI Taxonomy" id="48420"/>
    <lineage>
        <taxon>Eukaryota</taxon>
        <taxon>Metazoa</taxon>
        <taxon>Chordata</taxon>
        <taxon>Craniata</taxon>
        <taxon>Vertebrata</taxon>
        <taxon>Euteleostomi</taxon>
        <taxon>Mammalia</taxon>
        <taxon>Eutheria</taxon>
        <taxon>Laurasiatheria</taxon>
        <taxon>Carnivora</taxon>
        <taxon>Caniformia</taxon>
        <taxon>Musteloidea</taxon>
        <taxon>Mustelidae</taxon>
        <taxon>Guloninae</taxon>
        <taxon>Gulo</taxon>
    </lineage>
</organism>
<accession>A0A9X9LJP6</accession>
<evidence type="ECO:0000313" key="3">
    <source>
        <dbReference type="EMBL" id="VCW69849.1"/>
    </source>
</evidence>
<sequence>RDRTGSLRLGHSSLCQTSVWGPSRGCRLWDRCLWGHSLVTTLSTGQRGSNGARMLGSRNWRAMRDTRRYRHNYPDLIERDGNGDMPNLSFYRNEIRFLPNGCFIEDILQNWREDYDLLEENHSYIQWRQPARCACNGP</sequence>
<comment type="caution">
    <text evidence="3">The sequence shown here is derived from an EMBL/GenBank/DDBJ whole genome shotgun (WGS) entry which is preliminary data.</text>
</comment>
<reference evidence="3 4" key="1">
    <citation type="submission" date="2018-10" db="EMBL/GenBank/DDBJ databases">
        <authorList>
            <person name="Ekblom R."/>
            <person name="Jareborg N."/>
        </authorList>
    </citation>
    <scope>NUCLEOTIDE SEQUENCE [LARGE SCALE GENOMIC DNA]</scope>
    <source>
        <tissue evidence="3">Muscle</tissue>
    </source>
</reference>
<evidence type="ECO:0000256" key="1">
    <source>
        <dbReference type="ARBA" id="ARBA00010365"/>
    </source>
</evidence>
<proteinExistence type="inferred from homology"/>
<dbReference type="PANTHER" id="PTHR14015">
    <property type="entry name" value="OPIOID GROWTH FACTOR RECEPTOR OGFR ZETA-TYPE OPIOID RECEPTOR"/>
    <property type="match status" value="1"/>
</dbReference>